<comment type="caution">
    <text evidence="1">The sequence shown here is derived from an EMBL/GenBank/DDBJ whole genome shotgun (WGS) entry which is preliminary data.</text>
</comment>
<evidence type="ECO:0000313" key="1">
    <source>
        <dbReference type="EMBL" id="OVE54766.1"/>
    </source>
</evidence>
<sequence length="193" mass="21978">MLEQYRKTAFHESGHIAMTYFAEYSCQEVEVLVSGDGKTIMNYGNDLLLISAITNCIEYPEMFNNLPQSTKLSSPQVAYKVSLILLAGSISESIHLNNGIVDGDMEVELSGPDLIRVQNIDKLLSSIFKNHPSDFIQDNMQNVMMTFSIPEIWNSISVLAEAILNKEDMKLTRQEIEDVLLRTDYFEHIKKYM</sequence>
<protein>
    <recommendedName>
        <fullName evidence="3">Peptidase M41 domain-containing protein</fullName>
    </recommendedName>
</protein>
<gene>
    <name evidence="1" type="ORF">B0E34_18270</name>
</gene>
<dbReference type="Proteomes" id="UP000196355">
    <property type="component" value="Unassembled WGS sequence"/>
</dbReference>
<keyword evidence="2" id="KW-1185">Reference proteome</keyword>
<dbReference type="RefSeq" id="WP_087711835.1">
    <property type="nucleotide sequence ID" value="NZ_MVAG01000147.1"/>
</dbReference>
<accession>A0A202BTE6</accession>
<reference evidence="2" key="1">
    <citation type="submission" date="2017-02" db="EMBL/GenBank/DDBJ databases">
        <authorList>
            <person name="Tetz G."/>
            <person name="Tetz V."/>
        </authorList>
    </citation>
    <scope>NUCLEOTIDE SEQUENCE [LARGE SCALE GENOMIC DNA]</scope>
    <source>
        <strain evidence="2">VT16-26</strain>
    </source>
</reference>
<evidence type="ECO:0008006" key="3">
    <source>
        <dbReference type="Google" id="ProtNLM"/>
    </source>
</evidence>
<organism evidence="1 2">
    <name type="scientific">Chryseobacterium mucoviscidosis</name>
    <dbReference type="NCBI Taxonomy" id="1945581"/>
    <lineage>
        <taxon>Bacteria</taxon>
        <taxon>Pseudomonadati</taxon>
        <taxon>Bacteroidota</taxon>
        <taxon>Flavobacteriia</taxon>
        <taxon>Flavobacteriales</taxon>
        <taxon>Weeksellaceae</taxon>
        <taxon>Chryseobacterium group</taxon>
        <taxon>Chryseobacterium</taxon>
    </lineage>
</organism>
<evidence type="ECO:0000313" key="2">
    <source>
        <dbReference type="Proteomes" id="UP000196355"/>
    </source>
</evidence>
<dbReference type="EMBL" id="MVAG01000147">
    <property type="protein sequence ID" value="OVE54766.1"/>
    <property type="molecule type" value="Genomic_DNA"/>
</dbReference>
<proteinExistence type="predicted"/>
<name>A0A202BTE6_9FLAO</name>
<dbReference type="AlphaFoldDB" id="A0A202BTE6"/>